<name>A0A6N7Q6B0_9BACT</name>
<reference evidence="1 2" key="1">
    <citation type="submission" date="2019-10" db="EMBL/GenBank/DDBJ databases">
        <title>A soil myxobacterium in the family Polyangiaceae.</title>
        <authorList>
            <person name="Li Y."/>
            <person name="Wang J."/>
        </authorList>
    </citation>
    <scope>NUCLEOTIDE SEQUENCE [LARGE SCALE GENOMIC DNA]</scope>
    <source>
        <strain evidence="1 2">DSM 14734</strain>
    </source>
</reference>
<keyword evidence="2" id="KW-1185">Reference proteome</keyword>
<organism evidence="1 2">
    <name type="scientific">Polyangium spumosum</name>
    <dbReference type="NCBI Taxonomy" id="889282"/>
    <lineage>
        <taxon>Bacteria</taxon>
        <taxon>Pseudomonadati</taxon>
        <taxon>Myxococcota</taxon>
        <taxon>Polyangia</taxon>
        <taxon>Polyangiales</taxon>
        <taxon>Polyangiaceae</taxon>
        <taxon>Polyangium</taxon>
    </lineage>
</organism>
<dbReference type="AlphaFoldDB" id="A0A6N7Q6B0"/>
<evidence type="ECO:0000313" key="1">
    <source>
        <dbReference type="EMBL" id="MRG98225.1"/>
    </source>
</evidence>
<proteinExistence type="predicted"/>
<accession>A0A6N7Q6B0</accession>
<protein>
    <submittedName>
        <fullName evidence="1">Uncharacterized protein</fullName>
    </submittedName>
</protein>
<sequence length="101" mass="12019">MNQLRLSELWELVPGGSRKDERGEYNQRARDRIRRFLARLQDERGVQILHRVGWRWYYDPSALALCLPDIATDPYSEEIQGLKARIHQLESRLARLERQST</sequence>
<comment type="caution">
    <text evidence="1">The sequence shown here is derived from an EMBL/GenBank/DDBJ whole genome shotgun (WGS) entry which is preliminary data.</text>
</comment>
<gene>
    <name evidence="1" type="ORF">GF068_40890</name>
</gene>
<dbReference type="RefSeq" id="WP_153824999.1">
    <property type="nucleotide sequence ID" value="NZ_WJIE01000027.1"/>
</dbReference>
<dbReference type="Proteomes" id="UP000440224">
    <property type="component" value="Unassembled WGS sequence"/>
</dbReference>
<dbReference type="EMBL" id="WJIE01000027">
    <property type="protein sequence ID" value="MRG98225.1"/>
    <property type="molecule type" value="Genomic_DNA"/>
</dbReference>
<evidence type="ECO:0000313" key="2">
    <source>
        <dbReference type="Proteomes" id="UP000440224"/>
    </source>
</evidence>